<evidence type="ECO:0000256" key="1">
    <source>
        <dbReference type="ARBA" id="ARBA00004417"/>
    </source>
</evidence>
<dbReference type="RefSeq" id="WP_307432580.1">
    <property type="nucleotide sequence ID" value="NZ_JAUSVK010000001.1"/>
</dbReference>
<evidence type="ECO:0000313" key="10">
    <source>
        <dbReference type="Proteomes" id="UP001237448"/>
    </source>
</evidence>
<dbReference type="PROSITE" id="PS50893">
    <property type="entry name" value="ABC_TRANSPORTER_2"/>
    <property type="match status" value="1"/>
</dbReference>
<protein>
    <submittedName>
        <fullName evidence="9">Oligopeptide/dipeptide ABC transporter ATP-binding protein</fullName>
    </submittedName>
</protein>
<evidence type="ECO:0000313" key="9">
    <source>
        <dbReference type="EMBL" id="MDQ0394816.1"/>
    </source>
</evidence>
<dbReference type="CDD" id="cd03257">
    <property type="entry name" value="ABC_NikE_OppD_transporters"/>
    <property type="match status" value="1"/>
</dbReference>
<dbReference type="InterPro" id="IPR003593">
    <property type="entry name" value="AAA+_ATPase"/>
</dbReference>
<evidence type="ECO:0000256" key="3">
    <source>
        <dbReference type="ARBA" id="ARBA00022448"/>
    </source>
</evidence>
<organism evidence="9 10">
    <name type="scientific">Labrys monachus</name>
    <dbReference type="NCBI Taxonomy" id="217067"/>
    <lineage>
        <taxon>Bacteria</taxon>
        <taxon>Pseudomonadati</taxon>
        <taxon>Pseudomonadota</taxon>
        <taxon>Alphaproteobacteria</taxon>
        <taxon>Hyphomicrobiales</taxon>
        <taxon>Xanthobacteraceae</taxon>
        <taxon>Labrys</taxon>
    </lineage>
</organism>
<sequence length="338" mass="35784">MTASAAASTVPLLEVQDLTVSFATRRGPVLANDGVSLSVMPGETLGIVGESGSGKSVFCRALLRLAKGEVSARRLAFEGRDLLALRESEMRRLRGSGIAMIFQSPMSSLDPVWTIGDQIAETLRLHQRLDRKGARAGAVALLDRVGIPSAQRRVDEYPHQWSGGMLQRAVIALALAGRPRLMLADEPTTALDVTIQDQILSLLLGLQQETGMALILVSHDMGVIAETCDRVAVMYAGRIVETAPVRQIFEAPAHPYTAGLLGSMVSAERATGRLEPITGQPPDLTRLGPGCAFAPRCSRARPACTQGPVPLQALAADHAAACLFPFAAGAAPQLEAAR</sequence>
<comment type="similarity">
    <text evidence="2">Belongs to the ABC transporter superfamily.</text>
</comment>
<dbReference type="GO" id="GO:0005524">
    <property type="term" value="F:ATP binding"/>
    <property type="evidence" value="ECO:0007669"/>
    <property type="project" value="UniProtKB-KW"/>
</dbReference>
<dbReference type="PANTHER" id="PTHR43297:SF2">
    <property type="entry name" value="DIPEPTIDE TRANSPORT ATP-BINDING PROTEIN DPPD"/>
    <property type="match status" value="1"/>
</dbReference>
<dbReference type="Proteomes" id="UP001237448">
    <property type="component" value="Unassembled WGS sequence"/>
</dbReference>
<reference evidence="9 10" key="1">
    <citation type="submission" date="2023-07" db="EMBL/GenBank/DDBJ databases">
        <title>Genomic Encyclopedia of Type Strains, Phase IV (KMG-IV): sequencing the most valuable type-strain genomes for metagenomic binning, comparative biology and taxonomic classification.</title>
        <authorList>
            <person name="Goeker M."/>
        </authorList>
    </citation>
    <scope>NUCLEOTIDE SEQUENCE [LARGE SCALE GENOMIC DNA]</scope>
    <source>
        <strain evidence="9 10">DSM 5896</strain>
    </source>
</reference>
<keyword evidence="3" id="KW-0813">Transport</keyword>
<dbReference type="InterPro" id="IPR003439">
    <property type="entry name" value="ABC_transporter-like_ATP-bd"/>
</dbReference>
<comment type="caution">
    <text evidence="9">The sequence shown here is derived from an EMBL/GenBank/DDBJ whole genome shotgun (WGS) entry which is preliminary data.</text>
</comment>
<keyword evidence="5" id="KW-0547">Nucleotide-binding</keyword>
<name>A0ABU0FK06_9HYPH</name>
<dbReference type="InterPro" id="IPR050388">
    <property type="entry name" value="ABC_Ni/Peptide_Import"/>
</dbReference>
<evidence type="ECO:0000256" key="7">
    <source>
        <dbReference type="ARBA" id="ARBA00023136"/>
    </source>
</evidence>
<feature type="domain" description="ABC transporter" evidence="8">
    <location>
        <begin position="13"/>
        <end position="261"/>
    </location>
</feature>
<dbReference type="NCBIfam" id="TIGR01727">
    <property type="entry name" value="oligo_HPY"/>
    <property type="match status" value="1"/>
</dbReference>
<dbReference type="InterPro" id="IPR013563">
    <property type="entry name" value="Oligopep_ABC_C"/>
</dbReference>
<dbReference type="InterPro" id="IPR027417">
    <property type="entry name" value="P-loop_NTPase"/>
</dbReference>
<gene>
    <name evidence="9" type="ORF">J3R73_004608</name>
</gene>
<keyword evidence="7" id="KW-0472">Membrane</keyword>
<evidence type="ECO:0000256" key="6">
    <source>
        <dbReference type="ARBA" id="ARBA00022840"/>
    </source>
</evidence>
<dbReference type="SUPFAM" id="SSF52540">
    <property type="entry name" value="P-loop containing nucleoside triphosphate hydrolases"/>
    <property type="match status" value="1"/>
</dbReference>
<keyword evidence="6 9" id="KW-0067">ATP-binding</keyword>
<keyword evidence="4" id="KW-1003">Cell membrane</keyword>
<dbReference type="Pfam" id="PF00005">
    <property type="entry name" value="ABC_tran"/>
    <property type="match status" value="1"/>
</dbReference>
<evidence type="ECO:0000259" key="8">
    <source>
        <dbReference type="PROSITE" id="PS50893"/>
    </source>
</evidence>
<proteinExistence type="inferred from homology"/>
<dbReference type="PANTHER" id="PTHR43297">
    <property type="entry name" value="OLIGOPEPTIDE TRANSPORT ATP-BINDING PROTEIN APPD"/>
    <property type="match status" value="1"/>
</dbReference>
<dbReference type="EMBL" id="JAUSVK010000001">
    <property type="protein sequence ID" value="MDQ0394816.1"/>
    <property type="molecule type" value="Genomic_DNA"/>
</dbReference>
<dbReference type="Gene3D" id="3.40.50.300">
    <property type="entry name" value="P-loop containing nucleotide triphosphate hydrolases"/>
    <property type="match status" value="1"/>
</dbReference>
<evidence type="ECO:0000256" key="2">
    <source>
        <dbReference type="ARBA" id="ARBA00005417"/>
    </source>
</evidence>
<comment type="subcellular location">
    <subcellularLocation>
        <location evidence="1">Cell inner membrane</location>
        <topology evidence="1">Peripheral membrane protein</topology>
    </subcellularLocation>
</comment>
<keyword evidence="10" id="KW-1185">Reference proteome</keyword>
<dbReference type="Pfam" id="PF08352">
    <property type="entry name" value="oligo_HPY"/>
    <property type="match status" value="1"/>
</dbReference>
<accession>A0ABU0FK06</accession>
<evidence type="ECO:0000256" key="4">
    <source>
        <dbReference type="ARBA" id="ARBA00022475"/>
    </source>
</evidence>
<evidence type="ECO:0000256" key="5">
    <source>
        <dbReference type="ARBA" id="ARBA00022741"/>
    </source>
</evidence>
<dbReference type="SMART" id="SM00382">
    <property type="entry name" value="AAA"/>
    <property type="match status" value="1"/>
</dbReference>